<dbReference type="Proteomes" id="UP000062160">
    <property type="component" value="Unassembled WGS sequence"/>
</dbReference>
<feature type="binding site" evidence="6">
    <location>
        <begin position="179"/>
        <end position="181"/>
    </location>
    <ligand>
        <name>substrate</name>
    </ligand>
</feature>
<comment type="caution">
    <text evidence="6">Lacks conserved residue(s) required for the propagation of feature annotation.</text>
</comment>
<dbReference type="GO" id="GO:0046872">
    <property type="term" value="F:metal ion binding"/>
    <property type="evidence" value="ECO:0007669"/>
    <property type="project" value="UniProtKB-KW"/>
</dbReference>
<dbReference type="Gene3D" id="3.40.50.460">
    <property type="entry name" value="Phosphofructokinase domain"/>
    <property type="match status" value="1"/>
</dbReference>
<dbReference type="GO" id="GO:0006002">
    <property type="term" value="P:fructose 6-phosphate metabolic process"/>
    <property type="evidence" value="ECO:0007669"/>
    <property type="project" value="InterPro"/>
</dbReference>
<dbReference type="AlphaFoldDB" id="A0A0U9HF31"/>
<feature type="binding site" evidence="6">
    <location>
        <position position="237"/>
    </location>
    <ligand>
        <name>substrate</name>
    </ligand>
</feature>
<reference evidence="8" key="1">
    <citation type="journal article" date="2016" name="Genome Announc.">
        <title>Draft Genome Sequence of the Syntrophic Lactate-Degrading Bacterium Tepidanaerobacter syntrophicus JLT.</title>
        <authorList>
            <person name="Matsuura N."/>
            <person name="Ohashi A."/>
            <person name="Tourlousse D.M."/>
            <person name="Sekiguchi Y."/>
        </authorList>
    </citation>
    <scope>NUCLEOTIDE SEQUENCE [LARGE SCALE GENOMIC DNA]</scope>
    <source>
        <strain evidence="8">JL</strain>
    </source>
</reference>
<dbReference type="EMBL" id="DF977001">
    <property type="protein sequence ID" value="GAQ25290.1"/>
    <property type="molecule type" value="Genomic_DNA"/>
</dbReference>
<dbReference type="PRINTS" id="PR00476">
    <property type="entry name" value="PHFRCTKINASE"/>
</dbReference>
<proteinExistence type="inferred from homology"/>
<keyword evidence="9" id="KW-1185">Reference proteome</keyword>
<accession>A0A0U9HF31</accession>
<gene>
    <name evidence="6" type="primary">pfp</name>
    <name evidence="8" type="ORF">TSYNT_7309</name>
</gene>
<keyword evidence="6" id="KW-0324">Glycolysis</keyword>
<comment type="function">
    <text evidence="6">Catalyzes the phosphorylation of D-fructose 6-phosphate, the first committing step of glycolysis. Uses inorganic phosphate (PPi) as phosphoryl donor instead of ATP like common ATP-dependent phosphofructokinases (ATP-PFKs), which renders the reaction reversible, and can thus function both in glycolysis and gluconeogenesis. Consistently, PPi-PFK can replace the enzymes of both the forward (ATP-PFK) and reverse (fructose-bisphosphatase (FBPase)) reactions.</text>
</comment>
<dbReference type="SUPFAM" id="SSF53784">
    <property type="entry name" value="Phosphofructokinase"/>
    <property type="match status" value="1"/>
</dbReference>
<evidence type="ECO:0000313" key="8">
    <source>
        <dbReference type="EMBL" id="GAQ25290.1"/>
    </source>
</evidence>
<comment type="similarity">
    <text evidence="6">Belongs to the phosphofructokinase type A (PFKA) family. PPi-dependent PFK group II subfamily. Clade 'B2' sub-subfamily.</text>
</comment>
<keyword evidence="6" id="KW-0963">Cytoplasm</keyword>
<evidence type="ECO:0000256" key="2">
    <source>
        <dbReference type="ARBA" id="ARBA00022679"/>
    </source>
</evidence>
<dbReference type="PANTHER" id="PTHR45770">
    <property type="entry name" value="ATP-DEPENDENT 6-PHOSPHOFRUCTOKINASE 1"/>
    <property type="match status" value="1"/>
</dbReference>
<name>A0A0U9HF31_9FIRM</name>
<feature type="site" description="Important for catalytic activity and substrate specificity; stabilizes the transition state when the phosphoryl donor is PPi; prevents ATP from binding by mimicking the alpha-phosphate group of ATP" evidence="6">
    <location>
        <position position="106"/>
    </location>
</feature>
<dbReference type="PIRSF" id="PIRSF036483">
    <property type="entry name" value="PFK_XF0274"/>
    <property type="match status" value="1"/>
</dbReference>
<dbReference type="InterPro" id="IPR050929">
    <property type="entry name" value="PFKA"/>
</dbReference>
<feature type="binding site" evidence="6">
    <location>
        <position position="12"/>
    </location>
    <ligand>
        <name>diphosphate</name>
        <dbReference type="ChEBI" id="CHEBI:33019"/>
    </ligand>
</feature>
<dbReference type="InterPro" id="IPR011404">
    <property type="entry name" value="PPi-PFK"/>
</dbReference>
<dbReference type="InterPro" id="IPR035966">
    <property type="entry name" value="PKF_sf"/>
</dbReference>
<dbReference type="GO" id="GO:0003872">
    <property type="term" value="F:6-phosphofructokinase activity"/>
    <property type="evidence" value="ECO:0007669"/>
    <property type="project" value="UniProtKB-UniRule"/>
</dbReference>
<feature type="binding site" evidence="6">
    <location>
        <position position="105"/>
    </location>
    <ligand>
        <name>Mg(2+)</name>
        <dbReference type="ChEBI" id="CHEBI:18420"/>
        <note>catalytic</note>
    </ligand>
</feature>
<dbReference type="GO" id="GO:0005737">
    <property type="term" value="C:cytoplasm"/>
    <property type="evidence" value="ECO:0007669"/>
    <property type="project" value="UniProtKB-SubCell"/>
</dbReference>
<evidence type="ECO:0000256" key="5">
    <source>
        <dbReference type="ARBA" id="ARBA00022842"/>
    </source>
</evidence>
<keyword evidence="4 6" id="KW-0418">Kinase</keyword>
<keyword evidence="2 6" id="KW-0808">Transferase</keyword>
<feature type="binding site" evidence="6">
    <location>
        <begin position="133"/>
        <end position="135"/>
    </location>
    <ligand>
        <name>substrate</name>
    </ligand>
</feature>
<dbReference type="STRING" id="224999.GCA_001485475_01305"/>
<feature type="domain" description="Phosphofructokinase" evidence="7">
    <location>
        <begin position="5"/>
        <end position="314"/>
    </location>
</feature>
<dbReference type="Pfam" id="PF00365">
    <property type="entry name" value="PFK"/>
    <property type="match status" value="1"/>
</dbReference>
<evidence type="ECO:0000256" key="1">
    <source>
        <dbReference type="ARBA" id="ARBA00001946"/>
    </source>
</evidence>
<organism evidence="8">
    <name type="scientific">Tepidanaerobacter syntrophicus</name>
    <dbReference type="NCBI Taxonomy" id="224999"/>
    <lineage>
        <taxon>Bacteria</taxon>
        <taxon>Bacillati</taxon>
        <taxon>Bacillota</taxon>
        <taxon>Clostridia</taxon>
        <taxon>Thermosediminibacterales</taxon>
        <taxon>Tepidanaerobacteraceae</taxon>
        <taxon>Tepidanaerobacter</taxon>
    </lineage>
</organism>
<dbReference type="UniPathway" id="UPA00109">
    <property type="reaction ID" value="UER00182"/>
</dbReference>
<comment type="catalytic activity">
    <reaction evidence="6">
        <text>beta-D-fructose 6-phosphate + diphosphate = beta-D-fructose 1,6-bisphosphate + phosphate + H(+)</text>
        <dbReference type="Rhea" id="RHEA:13613"/>
        <dbReference type="ChEBI" id="CHEBI:15378"/>
        <dbReference type="ChEBI" id="CHEBI:32966"/>
        <dbReference type="ChEBI" id="CHEBI:33019"/>
        <dbReference type="ChEBI" id="CHEBI:43474"/>
        <dbReference type="ChEBI" id="CHEBI:57634"/>
        <dbReference type="EC" id="2.7.1.90"/>
    </reaction>
</comment>
<dbReference type="GO" id="GO:0047334">
    <property type="term" value="F:diphosphate-fructose-6-phosphate 1-phosphotransferase activity"/>
    <property type="evidence" value="ECO:0007669"/>
    <property type="project" value="UniProtKB-EC"/>
</dbReference>
<comment type="activity regulation">
    <text evidence="6">Non-allosteric.</text>
</comment>
<comment type="pathway">
    <text evidence="6">Carbohydrate degradation; glycolysis; D-glyceraldehyde 3-phosphate and glycerone phosphate from D-glucose: step 3/4.</text>
</comment>
<keyword evidence="3 6" id="KW-0479">Metal-binding</keyword>
<protein>
    <recommendedName>
        <fullName evidence="6">Pyrophosphate--fructose 6-phosphate 1-phosphotransferase</fullName>
        <ecNumber evidence="6">2.7.1.90</ecNumber>
    </recommendedName>
    <alternativeName>
        <fullName evidence="6">6-phosphofructokinase, pyrophosphate dependent</fullName>
    </alternativeName>
    <alternativeName>
        <fullName evidence="6">PPi-dependent phosphofructokinase</fullName>
        <shortName evidence="6">PPi-PFK</shortName>
    </alternativeName>
    <alternativeName>
        <fullName evidence="6">Pyrophosphate-dependent 6-phosphofructose-1-kinase</fullName>
    </alternativeName>
</protein>
<comment type="subunit">
    <text evidence="6">Homodimer.</text>
</comment>
<dbReference type="HAMAP" id="MF_01978">
    <property type="entry name" value="Phosphofructokinase_II_B2"/>
    <property type="match status" value="1"/>
</dbReference>
<dbReference type="InterPro" id="IPR022953">
    <property type="entry name" value="ATP_PFK"/>
</dbReference>
<dbReference type="InterPro" id="IPR000023">
    <property type="entry name" value="Phosphofructokinase_dom"/>
</dbReference>
<comment type="subcellular location">
    <subcellularLocation>
        <location evidence="6">Cytoplasm</location>
    </subcellularLocation>
</comment>
<dbReference type="EC" id="2.7.1.90" evidence="6"/>
<feature type="site" description="Important for catalytic activity; stabilizes the transition state when the phosphoryl donor is PPi" evidence="6">
    <location>
        <position position="132"/>
    </location>
</feature>
<evidence type="ECO:0000313" key="9">
    <source>
        <dbReference type="Proteomes" id="UP000062160"/>
    </source>
</evidence>
<dbReference type="Gene3D" id="3.40.50.450">
    <property type="match status" value="1"/>
</dbReference>
<keyword evidence="5 6" id="KW-0460">Magnesium</keyword>
<evidence type="ECO:0000259" key="7">
    <source>
        <dbReference type="Pfam" id="PF00365"/>
    </source>
</evidence>
<feature type="active site" description="Proton acceptor" evidence="6">
    <location>
        <position position="135"/>
    </location>
</feature>
<sequence length="394" mass="43631">MKKNLAFAQSGGPTSVINASCYGIIKEALKYGIKIYGAKFGIEGILNDNLAEVTNISENDLNLLRYSPSAAFGSCRHKLKDEDFEKICSILDKHNIGYFIYIGGNDSMDTAHRLSEHMKKTCRDIKVIGVPKTIDNDLVNTHFCPGYGSAAKYIASSVREMALDAEVYAKDIVTIVEVMGRDSGFLAASSALARDNVVNSPHLIYFPEMSFDEKEFLDDVKTVFKDNHGKVFIVASEGLKNKNGNYIYLKEQKADAFGNIQMGGVGSYMKQLVAENISKRVKVVELSILQRCAAHIASLADNEAAVMVGKEAVDKLMKGICDVMISIEKTDSIFSAGAVPLSEVANRTKFFPDQWIDKTNRWVTRDALDYMLPLIQGEVKVPFIEGLPKYIRFI</sequence>
<evidence type="ECO:0000256" key="6">
    <source>
        <dbReference type="HAMAP-Rule" id="MF_01978"/>
    </source>
</evidence>
<evidence type="ECO:0000256" key="3">
    <source>
        <dbReference type="ARBA" id="ARBA00022723"/>
    </source>
</evidence>
<dbReference type="NCBIfam" id="NF010675">
    <property type="entry name" value="PRK14072.1"/>
    <property type="match status" value="1"/>
</dbReference>
<dbReference type="OrthoDB" id="9802503at2"/>
<evidence type="ECO:0000256" key="4">
    <source>
        <dbReference type="ARBA" id="ARBA00022777"/>
    </source>
</evidence>
<comment type="cofactor">
    <cofactor evidence="1 6">
        <name>Mg(2+)</name>
        <dbReference type="ChEBI" id="CHEBI:18420"/>
    </cofactor>
</comment>